<dbReference type="InterPro" id="IPR017517">
    <property type="entry name" value="Maleyloyr_isom"/>
</dbReference>
<sequence>MSAELWDQIATERRSFVAMLEQLDETQWAAASLCSEWTVREVAAHVAMHRRAMTIPAVIRGLWHTRGLWETGGWLAQEFAKRPIPAILEELRGSISTREHPLVAHPANIRTDLVVHGQDIAVPLGIDRPVPAAIGIAAFHHLWGMKVPWVTSRRFAGVRLVATDADLVVGDGPEVSGRLGDLLLAITGRPAGAERLTGPVPSLT</sequence>
<dbReference type="Gene3D" id="1.20.120.450">
    <property type="entry name" value="dinb family like domain"/>
    <property type="match status" value="1"/>
</dbReference>
<accession>A0ABZ3FLC8</accession>
<gene>
    <name evidence="2" type="ORF">AADG42_05885</name>
</gene>
<evidence type="ECO:0000259" key="1">
    <source>
        <dbReference type="Pfam" id="PF11716"/>
    </source>
</evidence>
<dbReference type="EMBL" id="CP154795">
    <property type="protein sequence ID" value="XAN06856.1"/>
    <property type="molecule type" value="Genomic_DNA"/>
</dbReference>
<dbReference type="NCBIfam" id="TIGR03083">
    <property type="entry name" value="maleylpyruvate isomerase family mycothiol-dependent enzyme"/>
    <property type="match status" value="1"/>
</dbReference>
<reference evidence="2 3" key="1">
    <citation type="submission" date="2024-04" db="EMBL/GenBank/DDBJ databases">
        <title>Isolation of an actinomycete strain from pig manure.</title>
        <authorList>
            <person name="Gong T."/>
            <person name="Yu Z."/>
            <person name="An M."/>
            <person name="Wei C."/>
            <person name="Yang W."/>
            <person name="Liu L."/>
        </authorList>
    </citation>
    <scope>NUCLEOTIDE SEQUENCE [LARGE SCALE GENOMIC DNA]</scope>
    <source>
        <strain evidence="2 3">ZF39</strain>
    </source>
</reference>
<feature type="domain" description="Mycothiol-dependent maleylpyruvate isomerase metal-binding" evidence="1">
    <location>
        <begin position="11"/>
        <end position="54"/>
    </location>
</feature>
<dbReference type="GO" id="GO:0016853">
    <property type="term" value="F:isomerase activity"/>
    <property type="evidence" value="ECO:0007669"/>
    <property type="project" value="UniProtKB-KW"/>
</dbReference>
<evidence type="ECO:0000313" key="3">
    <source>
        <dbReference type="Proteomes" id="UP001442841"/>
    </source>
</evidence>
<dbReference type="InterPro" id="IPR024344">
    <property type="entry name" value="MDMPI_metal-binding"/>
</dbReference>
<dbReference type="InterPro" id="IPR034660">
    <property type="entry name" value="DinB/YfiT-like"/>
</dbReference>
<dbReference type="SUPFAM" id="SSF109854">
    <property type="entry name" value="DinB/YfiT-like putative metalloenzymes"/>
    <property type="match status" value="1"/>
</dbReference>
<dbReference type="RefSeq" id="WP_425308294.1">
    <property type="nucleotide sequence ID" value="NZ_CP154795.1"/>
</dbReference>
<proteinExistence type="predicted"/>
<organism evidence="2 3">
    <name type="scientific">Ammonicoccus fulvus</name>
    <dbReference type="NCBI Taxonomy" id="3138240"/>
    <lineage>
        <taxon>Bacteria</taxon>
        <taxon>Bacillati</taxon>
        <taxon>Actinomycetota</taxon>
        <taxon>Actinomycetes</taxon>
        <taxon>Propionibacteriales</taxon>
        <taxon>Propionibacteriaceae</taxon>
        <taxon>Ammonicoccus</taxon>
    </lineage>
</organism>
<keyword evidence="2" id="KW-0413">Isomerase</keyword>
<name>A0ABZ3FLC8_9ACTN</name>
<dbReference type="Pfam" id="PF11716">
    <property type="entry name" value="MDMPI_N"/>
    <property type="match status" value="1"/>
</dbReference>
<evidence type="ECO:0000313" key="2">
    <source>
        <dbReference type="EMBL" id="XAN06856.1"/>
    </source>
</evidence>
<dbReference type="Proteomes" id="UP001442841">
    <property type="component" value="Chromosome"/>
</dbReference>
<keyword evidence="3" id="KW-1185">Reference proteome</keyword>
<protein>
    <submittedName>
        <fullName evidence="2">Maleylpyruvate isomerase family mycothiol-dependent enzyme</fullName>
    </submittedName>
</protein>